<dbReference type="InterPro" id="IPR007387">
    <property type="entry name" value="TRAP_DctQ"/>
</dbReference>
<feature type="transmembrane region" description="Helical" evidence="9">
    <location>
        <begin position="187"/>
        <end position="206"/>
    </location>
</feature>
<gene>
    <name evidence="11" type="ORF">ACFQ2S_15545</name>
</gene>
<evidence type="ECO:0000313" key="11">
    <source>
        <dbReference type="EMBL" id="MFD0981058.1"/>
    </source>
</evidence>
<evidence type="ECO:0000256" key="9">
    <source>
        <dbReference type="RuleBase" id="RU369079"/>
    </source>
</evidence>
<protein>
    <recommendedName>
        <fullName evidence="9">TRAP transporter small permease protein</fullName>
    </recommendedName>
</protein>
<evidence type="ECO:0000259" key="10">
    <source>
        <dbReference type="Pfam" id="PF04290"/>
    </source>
</evidence>
<dbReference type="Pfam" id="PF04290">
    <property type="entry name" value="DctQ"/>
    <property type="match status" value="1"/>
</dbReference>
<evidence type="ECO:0000256" key="3">
    <source>
        <dbReference type="ARBA" id="ARBA00022475"/>
    </source>
</evidence>
<name>A0ABW3ITI3_9RHOB</name>
<dbReference type="RefSeq" id="WP_386075817.1">
    <property type="nucleotide sequence ID" value="NZ_JBHTJT010000032.1"/>
</dbReference>
<evidence type="ECO:0000256" key="4">
    <source>
        <dbReference type="ARBA" id="ARBA00022519"/>
    </source>
</evidence>
<comment type="subunit">
    <text evidence="9">The complex comprises the extracytoplasmic solute receptor protein and the two transmembrane proteins.</text>
</comment>
<keyword evidence="3" id="KW-1003">Cell membrane</keyword>
<dbReference type="Proteomes" id="UP001597108">
    <property type="component" value="Unassembled WGS sequence"/>
</dbReference>
<reference evidence="12" key="1">
    <citation type="journal article" date="2019" name="Int. J. Syst. Evol. Microbiol.">
        <title>The Global Catalogue of Microorganisms (GCM) 10K type strain sequencing project: providing services to taxonomists for standard genome sequencing and annotation.</title>
        <authorList>
            <consortium name="The Broad Institute Genomics Platform"/>
            <consortium name="The Broad Institute Genome Sequencing Center for Infectious Disease"/>
            <person name="Wu L."/>
            <person name="Ma J."/>
        </authorList>
    </citation>
    <scope>NUCLEOTIDE SEQUENCE [LARGE SCALE GENOMIC DNA]</scope>
    <source>
        <strain evidence="12">CCUG 60524</strain>
    </source>
</reference>
<dbReference type="PANTHER" id="PTHR35011:SF4">
    <property type="entry name" value="SLL1102 PROTEIN"/>
    <property type="match status" value="1"/>
</dbReference>
<evidence type="ECO:0000256" key="7">
    <source>
        <dbReference type="ARBA" id="ARBA00023136"/>
    </source>
</evidence>
<dbReference type="EMBL" id="JBHTJT010000032">
    <property type="protein sequence ID" value="MFD0981058.1"/>
    <property type="molecule type" value="Genomic_DNA"/>
</dbReference>
<comment type="subcellular location">
    <subcellularLocation>
        <location evidence="1 9">Cell inner membrane</location>
        <topology evidence="1 9">Multi-pass membrane protein</topology>
    </subcellularLocation>
</comment>
<evidence type="ECO:0000256" key="1">
    <source>
        <dbReference type="ARBA" id="ARBA00004429"/>
    </source>
</evidence>
<comment type="similarity">
    <text evidence="8 9">Belongs to the TRAP transporter small permease family.</text>
</comment>
<dbReference type="PANTHER" id="PTHR35011">
    <property type="entry name" value="2,3-DIKETO-L-GULONATE TRAP TRANSPORTER SMALL PERMEASE PROTEIN YIAM"/>
    <property type="match status" value="1"/>
</dbReference>
<feature type="domain" description="Tripartite ATP-independent periplasmic transporters DctQ component" evidence="10">
    <location>
        <begin position="43"/>
        <end position="175"/>
    </location>
</feature>
<evidence type="ECO:0000256" key="5">
    <source>
        <dbReference type="ARBA" id="ARBA00022692"/>
    </source>
</evidence>
<evidence type="ECO:0000256" key="2">
    <source>
        <dbReference type="ARBA" id="ARBA00022448"/>
    </source>
</evidence>
<keyword evidence="5 9" id="KW-0812">Transmembrane</keyword>
<accession>A0ABW3ITI3</accession>
<feature type="transmembrane region" description="Helical" evidence="9">
    <location>
        <begin position="108"/>
        <end position="131"/>
    </location>
</feature>
<comment type="caution">
    <text evidence="9">Lacks conserved residue(s) required for the propagation of feature annotation.</text>
</comment>
<evidence type="ECO:0000313" key="12">
    <source>
        <dbReference type="Proteomes" id="UP001597108"/>
    </source>
</evidence>
<keyword evidence="2 9" id="KW-0813">Transport</keyword>
<organism evidence="11 12">
    <name type="scientific">Tropicimonas aquimaris</name>
    <dbReference type="NCBI Taxonomy" id="914152"/>
    <lineage>
        <taxon>Bacteria</taxon>
        <taxon>Pseudomonadati</taxon>
        <taxon>Pseudomonadota</taxon>
        <taxon>Alphaproteobacteria</taxon>
        <taxon>Rhodobacterales</taxon>
        <taxon>Roseobacteraceae</taxon>
        <taxon>Tropicimonas</taxon>
    </lineage>
</organism>
<feature type="transmembrane region" description="Helical" evidence="9">
    <location>
        <begin position="28"/>
        <end position="53"/>
    </location>
</feature>
<proteinExistence type="inferred from homology"/>
<evidence type="ECO:0000256" key="8">
    <source>
        <dbReference type="ARBA" id="ARBA00038436"/>
    </source>
</evidence>
<evidence type="ECO:0000256" key="6">
    <source>
        <dbReference type="ARBA" id="ARBA00022989"/>
    </source>
</evidence>
<sequence>MSDHQEPVVALYDPGEIGREEHNRADRFVIGVGNIVAWLFPILVVAICAQVLLRSAGHNQAWLDDLQWWLYGIAVLTGVAYAVTTNSHVRVDILFDNYSDERKTRIDIFGLVWLFLPFVILCWDMTLHYAISSISAWERSDSPNGLHNLWILKVLMNLGFVLMGVAAWAAYVRLLGRLTRPVRWKRLLFAFPSTMYLANLLVYYALWWGTRLSLPADTDDRSITKEPIFGTWDVGSQEIPYTILISLALTLLLIVVFWLRDRASGE</sequence>
<comment type="function">
    <text evidence="9">Part of the tripartite ATP-independent periplasmic (TRAP) transport system.</text>
</comment>
<keyword evidence="7 9" id="KW-0472">Membrane</keyword>
<feature type="transmembrane region" description="Helical" evidence="9">
    <location>
        <begin position="68"/>
        <end position="87"/>
    </location>
</feature>
<feature type="transmembrane region" description="Helical" evidence="9">
    <location>
        <begin position="151"/>
        <end position="175"/>
    </location>
</feature>
<keyword evidence="12" id="KW-1185">Reference proteome</keyword>
<keyword evidence="4 9" id="KW-0997">Cell inner membrane</keyword>
<feature type="transmembrane region" description="Helical" evidence="9">
    <location>
        <begin position="239"/>
        <end position="259"/>
    </location>
</feature>
<comment type="caution">
    <text evidence="11">The sequence shown here is derived from an EMBL/GenBank/DDBJ whole genome shotgun (WGS) entry which is preliminary data.</text>
</comment>
<dbReference type="InterPro" id="IPR055348">
    <property type="entry name" value="DctQ"/>
</dbReference>
<keyword evidence="6 9" id="KW-1133">Transmembrane helix</keyword>